<dbReference type="PANTHER" id="PTHR33332">
    <property type="entry name" value="REVERSE TRANSCRIPTASE DOMAIN-CONTAINING PROTEIN"/>
    <property type="match status" value="1"/>
</dbReference>
<keyword evidence="2" id="KW-1185">Reference proteome</keyword>
<protein>
    <submittedName>
        <fullName evidence="1">Uncharacterized protein</fullName>
    </submittedName>
</protein>
<organism evidence="1 2">
    <name type="scientific">Paramuricea clavata</name>
    <name type="common">Red gorgonian</name>
    <name type="synonym">Violescent sea-whip</name>
    <dbReference type="NCBI Taxonomy" id="317549"/>
    <lineage>
        <taxon>Eukaryota</taxon>
        <taxon>Metazoa</taxon>
        <taxon>Cnidaria</taxon>
        <taxon>Anthozoa</taxon>
        <taxon>Octocorallia</taxon>
        <taxon>Malacalcyonacea</taxon>
        <taxon>Plexauridae</taxon>
        <taxon>Paramuricea</taxon>
    </lineage>
</organism>
<evidence type="ECO:0000313" key="1">
    <source>
        <dbReference type="EMBL" id="CAB4024568.1"/>
    </source>
</evidence>
<accession>A0A7D9J973</accession>
<name>A0A7D9J973_PARCT</name>
<dbReference type="EMBL" id="CACRXK020013108">
    <property type="protein sequence ID" value="CAB4024568.1"/>
    <property type="molecule type" value="Genomic_DNA"/>
</dbReference>
<dbReference type="AlphaFoldDB" id="A0A7D9J973"/>
<proteinExistence type="predicted"/>
<dbReference type="Proteomes" id="UP001152795">
    <property type="component" value="Unassembled WGS sequence"/>
</dbReference>
<gene>
    <name evidence="1" type="ORF">PACLA_8A051694</name>
</gene>
<sequence length="515" mass="58991">MRIKSVKLLKSKQCGILPFLNRTKECDQINNDRIEVESPVRDNMKDVCLKPNDNKPEDSNEENERSEKRSEGEISKVYSSDQFIHNPSGPNPSEAAHTLVVAPIELILVKLLAARNLISIKRHDNNHHKTVLGFSTTFPQAQSSQTFSKSEFSSFPNERMVSLSRICASSNEEQITSRSHLFHAEIVRDNGDPVQISDNDDNDLNFYPTEIIDYTNVTPRFLNSETSFLYIPDGISPQSSLTLHKISTPNETKNRTNISVHITDRSRTFKQHKKRKNCYLPSSNLIHITTLNHAYKASCNLMKLNPKKCKELRVCCLLKSPDLSPLLIDGHALEVVRSHKVLGLVIQNDLKWNAHIESVVSKASKRLYIIRILRRGGVPAEDLLSIYFALIRSVLEYCCVVWHHAIPLYLADDLERVQKRALRIILPGYSYREALAQLGCSRLDERRERHCLNTMKRIEIEGPLSKYVPLSRASSNDYEHRNSNTLTTIKCRTERYRRSFFPSTVALYNSYSKET</sequence>
<evidence type="ECO:0000313" key="2">
    <source>
        <dbReference type="Proteomes" id="UP001152795"/>
    </source>
</evidence>
<reference evidence="1" key="1">
    <citation type="submission" date="2020-04" db="EMBL/GenBank/DDBJ databases">
        <authorList>
            <person name="Alioto T."/>
            <person name="Alioto T."/>
            <person name="Gomez Garrido J."/>
        </authorList>
    </citation>
    <scope>NUCLEOTIDE SEQUENCE</scope>
    <source>
        <strain evidence="1">A484AB</strain>
    </source>
</reference>
<comment type="caution">
    <text evidence="1">The sequence shown here is derived from an EMBL/GenBank/DDBJ whole genome shotgun (WGS) entry which is preliminary data.</text>
</comment>